<proteinExistence type="predicted"/>
<sequence>MCEIKKKQNLVNSRVKPRNPEEKKKKINKRDLFQTVHLAFSQLALVRGCPVFSRWRVGSGGVWGPTARNLPGGATGPPRRHFFARFPRGQQKKRKKKNARTSDLALLLLPPVRRAARQVRQLGGAPAATVDFAGGPRPSVLPLLHRRTFFLPSVVAAAVAAAVREHPARSKARRTGRAEAGAPGLPEPEARHPRKRPPAVDVRVQVPGGHVRAGVGRLRRSPRPAGLGYLLLGDGEEGGARQHSGPVGVRALARPRDERRQGGQDDARPWILPEMMEEERGEREKIRGWRCDTFNYKPRQKKRRLSRSVDPARPEQRSHEQKNFT</sequence>
<evidence type="ECO:0000256" key="1">
    <source>
        <dbReference type="SAM" id="MobiDB-lite"/>
    </source>
</evidence>
<comment type="caution">
    <text evidence="2">The sequence shown here is derived from an EMBL/GenBank/DDBJ whole genome shotgun (WGS) entry which is preliminary data.</text>
</comment>
<evidence type="ECO:0000313" key="3">
    <source>
        <dbReference type="Proteomes" id="UP000673691"/>
    </source>
</evidence>
<feature type="compositionally biased region" description="Basic and acidic residues" evidence="1">
    <location>
        <begin position="278"/>
        <end position="290"/>
    </location>
</feature>
<reference evidence="2 3" key="1">
    <citation type="journal article" name="Sci. Rep.">
        <title>Genome-scale phylogenetic analyses confirm Olpidium as the closest living zoosporic fungus to the non-flagellated, terrestrial fungi.</title>
        <authorList>
            <person name="Chang Y."/>
            <person name="Rochon D."/>
            <person name="Sekimoto S."/>
            <person name="Wang Y."/>
            <person name="Chovatia M."/>
            <person name="Sandor L."/>
            <person name="Salamov A."/>
            <person name="Grigoriev I.V."/>
            <person name="Stajich J.E."/>
            <person name="Spatafora J.W."/>
        </authorList>
    </citation>
    <scope>NUCLEOTIDE SEQUENCE [LARGE SCALE GENOMIC DNA]</scope>
    <source>
        <strain evidence="2">S191</strain>
    </source>
</reference>
<accession>A0A8H8DGW7</accession>
<dbReference type="Proteomes" id="UP000673691">
    <property type="component" value="Unassembled WGS sequence"/>
</dbReference>
<name>A0A8H8DGW7_9FUNG</name>
<dbReference type="EMBL" id="JAEFCI010008906">
    <property type="protein sequence ID" value="KAG5458154.1"/>
    <property type="molecule type" value="Genomic_DNA"/>
</dbReference>
<dbReference type="AlphaFoldDB" id="A0A8H8DGW7"/>
<feature type="region of interest" description="Disordered" evidence="1">
    <location>
        <begin position="278"/>
        <end position="325"/>
    </location>
</feature>
<feature type="compositionally biased region" description="Basic and acidic residues" evidence="1">
    <location>
        <begin position="310"/>
        <end position="325"/>
    </location>
</feature>
<keyword evidence="3" id="KW-1185">Reference proteome</keyword>
<protein>
    <submittedName>
        <fullName evidence="2">Uncharacterized protein</fullName>
    </submittedName>
</protein>
<feature type="region of interest" description="Disordered" evidence="1">
    <location>
        <begin position="164"/>
        <end position="198"/>
    </location>
</feature>
<organism evidence="2 3">
    <name type="scientific">Olpidium bornovanus</name>
    <dbReference type="NCBI Taxonomy" id="278681"/>
    <lineage>
        <taxon>Eukaryota</taxon>
        <taxon>Fungi</taxon>
        <taxon>Fungi incertae sedis</taxon>
        <taxon>Olpidiomycota</taxon>
        <taxon>Olpidiomycotina</taxon>
        <taxon>Olpidiomycetes</taxon>
        <taxon>Olpidiales</taxon>
        <taxon>Olpidiaceae</taxon>
        <taxon>Olpidium</taxon>
    </lineage>
</organism>
<evidence type="ECO:0000313" key="2">
    <source>
        <dbReference type="EMBL" id="KAG5458154.1"/>
    </source>
</evidence>
<gene>
    <name evidence="2" type="ORF">BJ554DRAFT_1683</name>
</gene>